<dbReference type="EMBL" id="CAJOBC010087161">
    <property type="protein sequence ID" value="CAF4353379.1"/>
    <property type="molecule type" value="Genomic_DNA"/>
</dbReference>
<reference evidence="2" key="1">
    <citation type="submission" date="2021-02" db="EMBL/GenBank/DDBJ databases">
        <authorList>
            <person name="Nowell W R."/>
        </authorList>
    </citation>
    <scope>NUCLEOTIDE SEQUENCE</scope>
</reference>
<sequence>MYNNLDMLEDINIYRKSYKTHSIISTEQKYKLVIFPSDSTFSIVNNKQCSNLEHDGLIIVQSGSKKYPAMVFKEGTMSELHEAQKLLGKAMNTDIESDYDPEQENIMKTKTTTIVKPQSKEPTITSLLDIPFGGLSAGDNLRYLKQTINNYDSDDCEDLRPSPQRQHSKCTKTTNTKSKRQCTSSSKKSTSPNTTISTPSIFLVDTQQLEYDDSDYENKLPPRKPSNQIMNQTTPSSSSISILQTSKPLTGRKILGTNDDNYDDNEQPSQKELVCLLKQSLLSNTKIEEKYLKQILIGQERQENMIKMLFENQKKYKKHYAKK</sequence>
<feature type="non-terminal residue" evidence="2">
    <location>
        <position position="1"/>
    </location>
</feature>
<dbReference type="OrthoDB" id="10014339at2759"/>
<gene>
    <name evidence="2" type="ORF">GPM918_LOCUS36220</name>
    <name evidence="3" type="ORF">SRO942_LOCUS36950</name>
</gene>
<evidence type="ECO:0000313" key="4">
    <source>
        <dbReference type="Proteomes" id="UP000663829"/>
    </source>
</evidence>
<accession>A0A815SKY6</accession>
<keyword evidence="4" id="KW-1185">Reference proteome</keyword>
<evidence type="ECO:0000256" key="1">
    <source>
        <dbReference type="SAM" id="MobiDB-lite"/>
    </source>
</evidence>
<dbReference type="AlphaFoldDB" id="A0A815SKY6"/>
<evidence type="ECO:0000313" key="3">
    <source>
        <dbReference type="EMBL" id="CAF4353379.1"/>
    </source>
</evidence>
<feature type="compositionally biased region" description="Polar residues" evidence="1">
    <location>
        <begin position="225"/>
        <end position="235"/>
    </location>
</feature>
<proteinExistence type="predicted"/>
<protein>
    <submittedName>
        <fullName evidence="2">Uncharacterized protein</fullName>
    </submittedName>
</protein>
<feature type="region of interest" description="Disordered" evidence="1">
    <location>
        <begin position="153"/>
        <end position="199"/>
    </location>
</feature>
<evidence type="ECO:0000313" key="2">
    <source>
        <dbReference type="EMBL" id="CAF1490253.1"/>
    </source>
</evidence>
<organism evidence="2 4">
    <name type="scientific">Didymodactylos carnosus</name>
    <dbReference type="NCBI Taxonomy" id="1234261"/>
    <lineage>
        <taxon>Eukaryota</taxon>
        <taxon>Metazoa</taxon>
        <taxon>Spiralia</taxon>
        <taxon>Gnathifera</taxon>
        <taxon>Rotifera</taxon>
        <taxon>Eurotatoria</taxon>
        <taxon>Bdelloidea</taxon>
        <taxon>Philodinida</taxon>
        <taxon>Philodinidae</taxon>
        <taxon>Didymodactylos</taxon>
    </lineage>
</organism>
<feature type="compositionally biased region" description="Low complexity" evidence="1">
    <location>
        <begin position="171"/>
        <end position="199"/>
    </location>
</feature>
<feature type="region of interest" description="Disordered" evidence="1">
    <location>
        <begin position="214"/>
        <end position="243"/>
    </location>
</feature>
<name>A0A815SKY6_9BILA</name>
<comment type="caution">
    <text evidence="2">The sequence shown here is derived from an EMBL/GenBank/DDBJ whole genome shotgun (WGS) entry which is preliminary data.</text>
</comment>
<dbReference type="EMBL" id="CAJNOQ010021671">
    <property type="protein sequence ID" value="CAF1490253.1"/>
    <property type="molecule type" value="Genomic_DNA"/>
</dbReference>
<dbReference type="Proteomes" id="UP000663829">
    <property type="component" value="Unassembled WGS sequence"/>
</dbReference>
<dbReference type="Proteomes" id="UP000681722">
    <property type="component" value="Unassembled WGS sequence"/>
</dbReference>